<gene>
    <name evidence="1" type="ORF">SAMN05216188_12316</name>
</gene>
<organism evidence="1 2">
    <name type="scientific">Lentzea xinjiangensis</name>
    <dbReference type="NCBI Taxonomy" id="402600"/>
    <lineage>
        <taxon>Bacteria</taxon>
        <taxon>Bacillati</taxon>
        <taxon>Actinomycetota</taxon>
        <taxon>Actinomycetes</taxon>
        <taxon>Pseudonocardiales</taxon>
        <taxon>Pseudonocardiaceae</taxon>
        <taxon>Lentzea</taxon>
    </lineage>
</organism>
<evidence type="ECO:0000313" key="2">
    <source>
        <dbReference type="Proteomes" id="UP000199352"/>
    </source>
</evidence>
<accession>A0A1H9UXR5</accession>
<dbReference type="Proteomes" id="UP000199352">
    <property type="component" value="Unassembled WGS sequence"/>
</dbReference>
<name>A0A1H9UXR5_9PSEU</name>
<protein>
    <submittedName>
        <fullName evidence="1">Uncharacterized protein</fullName>
    </submittedName>
</protein>
<reference evidence="2" key="1">
    <citation type="submission" date="2016-10" db="EMBL/GenBank/DDBJ databases">
        <authorList>
            <person name="Varghese N."/>
            <person name="Submissions S."/>
        </authorList>
    </citation>
    <scope>NUCLEOTIDE SEQUENCE [LARGE SCALE GENOMIC DNA]</scope>
    <source>
        <strain evidence="2">CGMCC 4.3525</strain>
    </source>
</reference>
<keyword evidence="2" id="KW-1185">Reference proteome</keyword>
<dbReference type="AlphaFoldDB" id="A0A1H9UXR5"/>
<sequence length="83" mass="9128">MAPVGVRIGASRSGACVKGTEMVGDVELEAFDPDRAQRADLLAWYGFAMAVREHERPGREARPFDEWLADLRLPDAGCGPHEF</sequence>
<evidence type="ECO:0000313" key="1">
    <source>
        <dbReference type="EMBL" id="SES14275.1"/>
    </source>
</evidence>
<dbReference type="EMBL" id="FOFR01000023">
    <property type="protein sequence ID" value="SES14275.1"/>
    <property type="molecule type" value="Genomic_DNA"/>
</dbReference>
<proteinExistence type="predicted"/>